<evidence type="ECO:0000313" key="3">
    <source>
        <dbReference type="Proteomes" id="UP000287651"/>
    </source>
</evidence>
<organism evidence="2 3">
    <name type="scientific">Ensete ventricosum</name>
    <name type="common">Abyssinian banana</name>
    <name type="synonym">Musa ensete</name>
    <dbReference type="NCBI Taxonomy" id="4639"/>
    <lineage>
        <taxon>Eukaryota</taxon>
        <taxon>Viridiplantae</taxon>
        <taxon>Streptophyta</taxon>
        <taxon>Embryophyta</taxon>
        <taxon>Tracheophyta</taxon>
        <taxon>Spermatophyta</taxon>
        <taxon>Magnoliopsida</taxon>
        <taxon>Liliopsida</taxon>
        <taxon>Zingiberales</taxon>
        <taxon>Musaceae</taxon>
        <taxon>Ensete</taxon>
    </lineage>
</organism>
<gene>
    <name evidence="2" type="ORF">B296_00036831</name>
</gene>
<feature type="compositionally biased region" description="Basic and acidic residues" evidence="1">
    <location>
        <begin position="29"/>
        <end position="38"/>
    </location>
</feature>
<evidence type="ECO:0000313" key="2">
    <source>
        <dbReference type="EMBL" id="RRT51508.1"/>
    </source>
</evidence>
<feature type="non-terminal residue" evidence="2">
    <location>
        <position position="1"/>
    </location>
</feature>
<protein>
    <submittedName>
        <fullName evidence="2">Uncharacterized protein</fullName>
    </submittedName>
</protein>
<comment type="caution">
    <text evidence="2">The sequence shown here is derived from an EMBL/GenBank/DDBJ whole genome shotgun (WGS) entry which is preliminary data.</text>
</comment>
<proteinExistence type="predicted"/>
<evidence type="ECO:0000256" key="1">
    <source>
        <dbReference type="SAM" id="MobiDB-lite"/>
    </source>
</evidence>
<reference evidence="2 3" key="1">
    <citation type="journal article" date="2014" name="Agronomy (Basel)">
        <title>A Draft Genome Sequence for Ensete ventricosum, the Drought-Tolerant Tree Against Hunger.</title>
        <authorList>
            <person name="Harrison J."/>
            <person name="Moore K.A."/>
            <person name="Paszkiewicz K."/>
            <person name="Jones T."/>
            <person name="Grant M."/>
            <person name="Ambacheew D."/>
            <person name="Muzemil S."/>
            <person name="Studholme D.J."/>
        </authorList>
    </citation>
    <scope>NUCLEOTIDE SEQUENCE [LARGE SCALE GENOMIC DNA]</scope>
</reference>
<accession>A0A426YIF5</accession>
<feature type="region of interest" description="Disordered" evidence="1">
    <location>
        <begin position="18"/>
        <end position="38"/>
    </location>
</feature>
<dbReference type="EMBL" id="AMZH03012184">
    <property type="protein sequence ID" value="RRT51508.1"/>
    <property type="molecule type" value="Genomic_DNA"/>
</dbReference>
<sequence length="96" mass="10751">FDTAEGLKDVESGIRGRKRAAIGNGKSSRARDSRQNDRSLKDDLLEFAETLGSGSLAQEKQRETKTKVYYSTGWRMVSFWGRSKGVVRARHQMGKG</sequence>
<name>A0A426YIF5_ENSVE</name>
<dbReference type="Proteomes" id="UP000287651">
    <property type="component" value="Unassembled WGS sequence"/>
</dbReference>
<dbReference type="AlphaFoldDB" id="A0A426YIF5"/>